<evidence type="ECO:0000256" key="3">
    <source>
        <dbReference type="ARBA" id="ARBA00022676"/>
    </source>
</evidence>
<evidence type="ECO:0000256" key="9">
    <source>
        <dbReference type="ARBA" id="ARBA00023316"/>
    </source>
</evidence>
<evidence type="ECO:0000313" key="14">
    <source>
        <dbReference type="Proteomes" id="UP000177346"/>
    </source>
</evidence>
<evidence type="ECO:0000259" key="12">
    <source>
        <dbReference type="Pfam" id="PF04101"/>
    </source>
</evidence>
<dbReference type="Gene3D" id="3.40.50.2000">
    <property type="entry name" value="Glycogen Phosphorylase B"/>
    <property type="match status" value="2"/>
</dbReference>
<comment type="function">
    <text evidence="10">Cell wall formation. Catalyzes the transfer of a GlcNAc subunit on undecaprenyl-pyrophosphoryl-MurNAc-pentapeptide (lipid intermediate I) to form undecaprenyl-pyrophosphoryl-MurNAc-(pentapeptide)GlcNAc (lipid intermediate II).</text>
</comment>
<comment type="pathway">
    <text evidence="10">Cell wall biogenesis; peptidoglycan biosynthesis.</text>
</comment>
<dbReference type="Proteomes" id="UP000177346">
    <property type="component" value="Unassembled WGS sequence"/>
</dbReference>
<dbReference type="InterPro" id="IPR007235">
    <property type="entry name" value="Glyco_trans_28_C"/>
</dbReference>
<feature type="domain" description="Glycosyltransferase family 28 N-terminal" evidence="11">
    <location>
        <begin position="3"/>
        <end position="146"/>
    </location>
</feature>
<evidence type="ECO:0000313" key="13">
    <source>
        <dbReference type="EMBL" id="OGF87586.1"/>
    </source>
</evidence>
<dbReference type="PANTHER" id="PTHR21015">
    <property type="entry name" value="UDP-N-ACETYLGLUCOSAMINE--N-ACETYLMURAMYL-(PENTAPEPTIDE) PYROPHOSPHORYL-UNDECAPRENOL N-ACETYLGLUCOSAMINE TRANSFERASE 1"/>
    <property type="match status" value="1"/>
</dbReference>
<dbReference type="SUPFAM" id="SSF53756">
    <property type="entry name" value="UDP-Glycosyltransferase/glycogen phosphorylase"/>
    <property type="match status" value="1"/>
</dbReference>
<feature type="binding site" evidence="10">
    <location>
        <position position="169"/>
    </location>
    <ligand>
        <name>UDP-N-acetyl-alpha-D-glucosamine</name>
        <dbReference type="ChEBI" id="CHEBI:57705"/>
    </ligand>
</feature>
<dbReference type="InterPro" id="IPR004276">
    <property type="entry name" value="GlycoTrans_28_N"/>
</dbReference>
<evidence type="ECO:0000256" key="6">
    <source>
        <dbReference type="ARBA" id="ARBA00022984"/>
    </source>
</evidence>
<dbReference type="InterPro" id="IPR006009">
    <property type="entry name" value="GlcNAc_MurG"/>
</dbReference>
<comment type="subcellular location">
    <subcellularLocation>
        <location evidence="10">Cell membrane</location>
        <topology evidence="10">Peripheral membrane protein</topology>
        <orientation evidence="10">Cytoplasmic side</orientation>
    </subcellularLocation>
</comment>
<comment type="catalytic activity">
    <reaction evidence="10">
        <text>di-trans,octa-cis-undecaprenyl diphospho-N-acetyl-alpha-D-muramoyl-L-alanyl-D-glutamyl-meso-2,6-diaminopimeloyl-D-alanyl-D-alanine + UDP-N-acetyl-alpha-D-glucosamine = di-trans,octa-cis-undecaprenyl diphospho-[N-acetyl-alpha-D-glucosaminyl-(1-&gt;4)]-N-acetyl-alpha-D-muramoyl-L-alanyl-D-glutamyl-meso-2,6-diaminopimeloyl-D-alanyl-D-alanine + UDP + H(+)</text>
        <dbReference type="Rhea" id="RHEA:31227"/>
        <dbReference type="ChEBI" id="CHEBI:15378"/>
        <dbReference type="ChEBI" id="CHEBI:57705"/>
        <dbReference type="ChEBI" id="CHEBI:58223"/>
        <dbReference type="ChEBI" id="CHEBI:61387"/>
        <dbReference type="ChEBI" id="CHEBI:61388"/>
        <dbReference type="EC" id="2.4.1.227"/>
    </reaction>
</comment>
<protein>
    <recommendedName>
        <fullName evidence="10">UDP-N-acetylglucosamine--N-acetylmuramyl-(pentapeptide) pyrophosphoryl-undecaprenol N-acetylglucosamine transferase</fullName>
        <ecNumber evidence="10">2.4.1.227</ecNumber>
    </recommendedName>
    <alternativeName>
        <fullName evidence="10">Undecaprenyl-PP-MurNAc-pentapeptide-UDPGlcNAc GlcNAc transferase</fullName>
    </alternativeName>
</protein>
<dbReference type="GO" id="GO:0051991">
    <property type="term" value="F:UDP-N-acetyl-D-glucosamine:N-acetylmuramoyl-L-alanyl-D-glutamyl-meso-2,6-diaminopimelyl-D-alanyl-D-alanine-diphosphoundecaprenol 4-beta-N-acetylglucosaminlytransferase activity"/>
    <property type="evidence" value="ECO:0007669"/>
    <property type="project" value="RHEA"/>
</dbReference>
<evidence type="ECO:0000256" key="5">
    <source>
        <dbReference type="ARBA" id="ARBA00022960"/>
    </source>
</evidence>
<evidence type="ECO:0000256" key="8">
    <source>
        <dbReference type="ARBA" id="ARBA00023306"/>
    </source>
</evidence>
<feature type="domain" description="Glycosyl transferase family 28 C-terminal" evidence="12">
    <location>
        <begin position="192"/>
        <end position="360"/>
    </location>
</feature>
<comment type="caution">
    <text evidence="13">The sequence shown here is derived from an EMBL/GenBank/DDBJ whole genome shotgun (WGS) entry which is preliminary data.</text>
</comment>
<dbReference type="GO" id="GO:0005886">
    <property type="term" value="C:plasma membrane"/>
    <property type="evidence" value="ECO:0007669"/>
    <property type="project" value="UniProtKB-SubCell"/>
</dbReference>
<accession>A0A1F5XIG8</accession>
<keyword evidence="8 10" id="KW-0131">Cell cycle</keyword>
<dbReference type="GO" id="GO:0051301">
    <property type="term" value="P:cell division"/>
    <property type="evidence" value="ECO:0007669"/>
    <property type="project" value="UniProtKB-KW"/>
</dbReference>
<dbReference type="GO" id="GO:0005975">
    <property type="term" value="P:carbohydrate metabolic process"/>
    <property type="evidence" value="ECO:0007669"/>
    <property type="project" value="InterPro"/>
</dbReference>
<keyword evidence="3 10" id="KW-0328">Glycosyltransferase</keyword>
<keyword evidence="9 10" id="KW-0961">Cell wall biogenesis/degradation</keyword>
<dbReference type="AlphaFoldDB" id="A0A1F5XIG8"/>
<keyword evidence="7 10" id="KW-0472">Membrane</keyword>
<dbReference type="EMBL" id="MFIF01000004">
    <property type="protein sequence ID" value="OGF87586.1"/>
    <property type="molecule type" value="Genomic_DNA"/>
</dbReference>
<dbReference type="GO" id="GO:0009252">
    <property type="term" value="P:peptidoglycan biosynthetic process"/>
    <property type="evidence" value="ECO:0007669"/>
    <property type="project" value="UniProtKB-UniRule"/>
</dbReference>
<sequence length="374" mass="41110">MKIVLLGGGSGGHFFPLIAVVDALRKAADEQRIVTLDLTLMGEKPFDVEILREEEISFEEIPAGKIRRYFSLLNILDSIKTIRGVFHALWRFTLSPPDLVFSKGGYDSFPALVAARIFRIPVIIHESDAVPGMVNAWAAKFARRIGISFPETATHFPQDKVALTGNPIRRNILGGSHDEALDMFDLETGIPTVLIFGGSQGAQKINDAVMLALLELVEFVQIIHVTGAMHIEATKAETGIVLEKSIHKGRYHPYAFLNPAQLRNAAFIGDVAVSRAGAGSIFEIAAWRLPAILIPLSLAAQDHQRENAYSYARTGAAEVLEETNLTPHVLISEIRKLTGDQKRRDDMKRAAGSFARIDAADKIAREILHLGLHE</sequence>
<feature type="binding site" evidence="10">
    <location>
        <begin position="10"/>
        <end position="12"/>
    </location>
    <ligand>
        <name>UDP-N-acetyl-alpha-D-glucosamine</name>
        <dbReference type="ChEBI" id="CHEBI:57705"/>
    </ligand>
</feature>
<keyword evidence="6 10" id="KW-0573">Peptidoglycan synthesis</keyword>
<keyword evidence="5 10" id="KW-0133">Cell shape</keyword>
<dbReference type="HAMAP" id="MF_00033">
    <property type="entry name" value="MurG"/>
    <property type="match status" value="1"/>
</dbReference>
<evidence type="ECO:0000256" key="4">
    <source>
        <dbReference type="ARBA" id="ARBA00022679"/>
    </source>
</evidence>
<comment type="similarity">
    <text evidence="10">Belongs to the glycosyltransferase 28 family. MurG subfamily.</text>
</comment>
<dbReference type="UniPathway" id="UPA00219"/>
<proteinExistence type="inferred from homology"/>
<organism evidence="13 14">
    <name type="scientific">Candidatus Giovannonibacteria bacterium RIFCSPLOWO2_01_FULL_46_32</name>
    <dbReference type="NCBI Taxonomy" id="1798353"/>
    <lineage>
        <taxon>Bacteria</taxon>
        <taxon>Candidatus Giovannoniibacteriota</taxon>
    </lineage>
</organism>
<evidence type="ECO:0000256" key="7">
    <source>
        <dbReference type="ARBA" id="ARBA00023136"/>
    </source>
</evidence>
<gene>
    <name evidence="10" type="primary">murG</name>
    <name evidence="13" type="ORF">A3B19_01975</name>
</gene>
<comment type="caution">
    <text evidence="10">Lacks conserved residue(s) required for the propagation of feature annotation.</text>
</comment>
<dbReference type="GO" id="GO:0071555">
    <property type="term" value="P:cell wall organization"/>
    <property type="evidence" value="ECO:0007669"/>
    <property type="project" value="UniProtKB-KW"/>
</dbReference>
<dbReference type="EC" id="2.4.1.227" evidence="10"/>
<dbReference type="Pfam" id="PF04101">
    <property type="entry name" value="Glyco_tran_28_C"/>
    <property type="match status" value="1"/>
</dbReference>
<reference evidence="13 14" key="1">
    <citation type="journal article" date="2016" name="Nat. Commun.">
        <title>Thousands of microbial genomes shed light on interconnected biogeochemical processes in an aquifer system.</title>
        <authorList>
            <person name="Anantharaman K."/>
            <person name="Brown C.T."/>
            <person name="Hug L.A."/>
            <person name="Sharon I."/>
            <person name="Castelle C.J."/>
            <person name="Probst A.J."/>
            <person name="Thomas B.C."/>
            <person name="Singh A."/>
            <person name="Wilkins M.J."/>
            <person name="Karaoz U."/>
            <person name="Brodie E.L."/>
            <person name="Williams K.H."/>
            <person name="Hubbard S.S."/>
            <person name="Banfield J.F."/>
        </authorList>
    </citation>
    <scope>NUCLEOTIDE SEQUENCE [LARGE SCALE GENOMIC DNA]</scope>
</reference>
<keyword evidence="2 10" id="KW-0132">Cell division</keyword>
<dbReference type="GO" id="GO:0008360">
    <property type="term" value="P:regulation of cell shape"/>
    <property type="evidence" value="ECO:0007669"/>
    <property type="project" value="UniProtKB-KW"/>
</dbReference>
<dbReference type="PANTHER" id="PTHR21015:SF27">
    <property type="entry name" value="UDP-N-ACETYLGLUCOSAMINE--N-ACETYLMURAMYL-(PENTAPEPTIDE) PYROPHOSPHORYL-UNDECAPRENOL N-ACETYLGLUCOSAMINE TRANSFERASE"/>
    <property type="match status" value="1"/>
</dbReference>
<dbReference type="GO" id="GO:0050511">
    <property type="term" value="F:undecaprenyldiphospho-muramoylpentapeptide beta-N-acetylglucosaminyltransferase activity"/>
    <property type="evidence" value="ECO:0007669"/>
    <property type="project" value="UniProtKB-UniRule"/>
</dbReference>
<dbReference type="CDD" id="cd03785">
    <property type="entry name" value="GT28_MurG"/>
    <property type="match status" value="1"/>
</dbReference>
<dbReference type="Pfam" id="PF03033">
    <property type="entry name" value="Glyco_transf_28"/>
    <property type="match status" value="1"/>
</dbReference>
<evidence type="ECO:0000256" key="1">
    <source>
        <dbReference type="ARBA" id="ARBA00022475"/>
    </source>
</evidence>
<keyword evidence="1 10" id="KW-1003">Cell membrane</keyword>
<keyword evidence="4 10" id="KW-0808">Transferase</keyword>
<evidence type="ECO:0000259" key="11">
    <source>
        <dbReference type="Pfam" id="PF03033"/>
    </source>
</evidence>
<feature type="binding site" evidence="10">
    <location>
        <position position="199"/>
    </location>
    <ligand>
        <name>UDP-N-acetyl-alpha-D-glucosamine</name>
        <dbReference type="ChEBI" id="CHEBI:57705"/>
    </ligand>
</feature>
<name>A0A1F5XIG8_9BACT</name>
<evidence type="ECO:0000256" key="10">
    <source>
        <dbReference type="HAMAP-Rule" id="MF_00033"/>
    </source>
</evidence>
<evidence type="ECO:0000256" key="2">
    <source>
        <dbReference type="ARBA" id="ARBA00022618"/>
    </source>
</evidence>
<feature type="binding site" evidence="10">
    <location>
        <position position="304"/>
    </location>
    <ligand>
        <name>UDP-N-acetyl-alpha-D-glucosamine</name>
        <dbReference type="ChEBI" id="CHEBI:57705"/>
    </ligand>
</feature>